<reference evidence="2 3" key="1">
    <citation type="submission" date="2019-11" db="EMBL/GenBank/DDBJ databases">
        <title>Winogradskyella ouciana sp. nov., isolated from the hadal seawater of the Mariana Trench.</title>
        <authorList>
            <person name="Liu R."/>
        </authorList>
    </citation>
    <scope>NUCLEOTIDE SEQUENCE [LARGE SCALE GENOMIC DNA]</scope>
    <source>
        <strain evidence="2 3">ZXX205</strain>
    </source>
</reference>
<evidence type="ECO:0000313" key="3">
    <source>
        <dbReference type="Proteomes" id="UP000447545"/>
    </source>
</evidence>
<organism evidence="2 3">
    <name type="scientific">Winogradskyella ouciana</name>
    <dbReference type="NCBI Taxonomy" id="2608631"/>
    <lineage>
        <taxon>Bacteria</taxon>
        <taxon>Pseudomonadati</taxon>
        <taxon>Bacteroidota</taxon>
        <taxon>Flavobacteriia</taxon>
        <taxon>Flavobacteriales</taxon>
        <taxon>Flavobacteriaceae</taxon>
        <taxon>Winogradskyella</taxon>
    </lineage>
</organism>
<keyword evidence="1" id="KW-0732">Signal</keyword>
<feature type="chain" id="PRO_5029539947" description="LTXXQ motif family protein" evidence="1">
    <location>
        <begin position="24"/>
        <end position="109"/>
    </location>
</feature>
<feature type="signal peptide" evidence="1">
    <location>
        <begin position="1"/>
        <end position="23"/>
    </location>
</feature>
<evidence type="ECO:0000256" key="1">
    <source>
        <dbReference type="SAM" id="SignalP"/>
    </source>
</evidence>
<dbReference type="EMBL" id="WJYA01000009">
    <property type="protein sequence ID" value="MTE28056.1"/>
    <property type="molecule type" value="Genomic_DNA"/>
</dbReference>
<dbReference type="Proteomes" id="UP000447545">
    <property type="component" value="Unassembled WGS sequence"/>
</dbReference>
<protein>
    <recommendedName>
        <fullName evidence="4">LTXXQ motif family protein</fullName>
    </recommendedName>
</protein>
<comment type="caution">
    <text evidence="2">The sequence shown here is derived from an EMBL/GenBank/DDBJ whole genome shotgun (WGS) entry which is preliminary data.</text>
</comment>
<dbReference type="AlphaFoldDB" id="A0A7K1GFI9"/>
<evidence type="ECO:0000313" key="2">
    <source>
        <dbReference type="EMBL" id="MTE28056.1"/>
    </source>
</evidence>
<gene>
    <name evidence="2" type="ORF">F1003_14030</name>
</gene>
<sequence length="109" mass="12584">MKKIITLCLFVFAMFLGTDSANAQSNKIEVNAKAAEKTEALHKFLKFDDEQKEKVYLAVQEYTQATLDLEKAEVVKEGAVEKIKLLLEDKMKAILTEEQFERYQSFQEE</sequence>
<keyword evidence="3" id="KW-1185">Reference proteome</keyword>
<accession>A0A7K1GFI9</accession>
<dbReference type="RefSeq" id="WP_155090068.1">
    <property type="nucleotide sequence ID" value="NZ_WJYA01000009.1"/>
</dbReference>
<proteinExistence type="predicted"/>
<name>A0A7K1GFI9_9FLAO</name>
<evidence type="ECO:0008006" key="4">
    <source>
        <dbReference type="Google" id="ProtNLM"/>
    </source>
</evidence>